<dbReference type="GO" id="GO:1901135">
    <property type="term" value="P:carbohydrate derivative metabolic process"/>
    <property type="evidence" value="ECO:0007669"/>
    <property type="project" value="InterPro"/>
</dbReference>
<evidence type="ECO:0000256" key="2">
    <source>
        <dbReference type="ARBA" id="ARBA00022737"/>
    </source>
</evidence>
<sequence>MTPDEVLLEEGRKALRIERDSIDSVEKELGQPFVDAVKLILNTKGNVIFSGVGKSGHVGRKLAATFSSTGTTSFFVHSDEAAHGDLGMIKPDDVFVAISFSGESDELLTILPALKNLNIRIIAMTGRAESSLARAADVSLVTKITREACPLNLAPTSSTTVTMALGDAIASAVMGAKKFSREDFARSHPAGALGRRLLMRVQDVMRTQNLPIVSSQASLMDAVEAMSKGKLGVVIGVDSSGIPEGIFTEGDLCKILRNTIDINKVSFKDVMSRELKSIYSHLSAHSALEEIKKYKVNQLIVIDSDKNFSGIVHIQDLIARKVC</sequence>
<dbReference type="InterPro" id="IPR001347">
    <property type="entry name" value="SIS_dom"/>
</dbReference>
<dbReference type="GO" id="GO:0005975">
    <property type="term" value="P:carbohydrate metabolic process"/>
    <property type="evidence" value="ECO:0007669"/>
    <property type="project" value="InterPro"/>
</dbReference>
<organism evidence="10 11">
    <name type="scientific">Sutterella megalosphaeroides</name>
    <dbReference type="NCBI Taxonomy" id="2494234"/>
    <lineage>
        <taxon>Bacteria</taxon>
        <taxon>Pseudomonadati</taxon>
        <taxon>Pseudomonadota</taxon>
        <taxon>Betaproteobacteria</taxon>
        <taxon>Burkholderiales</taxon>
        <taxon>Sutterellaceae</taxon>
        <taxon>Sutterella</taxon>
    </lineage>
</organism>
<dbReference type="Pfam" id="PF00571">
    <property type="entry name" value="CBS"/>
    <property type="match status" value="2"/>
</dbReference>
<dbReference type="InterPro" id="IPR046348">
    <property type="entry name" value="SIS_dom_sf"/>
</dbReference>
<keyword evidence="3 7" id="KW-0129">CBS domain</keyword>
<dbReference type="GO" id="GO:0097367">
    <property type="term" value="F:carbohydrate derivative binding"/>
    <property type="evidence" value="ECO:0007669"/>
    <property type="project" value="InterPro"/>
</dbReference>
<dbReference type="InterPro" id="IPR000644">
    <property type="entry name" value="CBS_dom"/>
</dbReference>
<dbReference type="Pfam" id="PF01380">
    <property type="entry name" value="SIS"/>
    <property type="match status" value="1"/>
</dbReference>
<feature type="site" description="Catalytically relevant" evidence="6">
    <location>
        <position position="106"/>
    </location>
</feature>
<reference evidence="10 11" key="1">
    <citation type="journal article" date="2018" name="Int. J. Syst. Evol. Microbiol.">
        <title>Mesosutterella multiformis gen. nov., sp. nov., a member of the family Sutterellaceae and Sutterella megalosphaeroides sp. nov., isolated from human faeces.</title>
        <authorList>
            <person name="Sakamoto M."/>
            <person name="Ikeyama N."/>
            <person name="Kunihiro T."/>
            <person name="Iino T."/>
            <person name="Yuki M."/>
            <person name="Ohkuma M."/>
        </authorList>
    </citation>
    <scope>NUCLEOTIDE SEQUENCE [LARGE SCALE GENOMIC DNA]</scope>
    <source>
        <strain evidence="10 11">6FBBBH3</strain>
    </source>
</reference>
<evidence type="ECO:0000259" key="9">
    <source>
        <dbReference type="PROSITE" id="PS51464"/>
    </source>
</evidence>
<evidence type="ECO:0000256" key="3">
    <source>
        <dbReference type="ARBA" id="ARBA00023122"/>
    </source>
</evidence>
<dbReference type="SUPFAM" id="SSF53697">
    <property type="entry name" value="SIS domain"/>
    <property type="match status" value="1"/>
</dbReference>
<dbReference type="GO" id="GO:0019146">
    <property type="term" value="F:arabinose-5-phosphate isomerase activity"/>
    <property type="evidence" value="ECO:0007669"/>
    <property type="project" value="UniProtKB-ARBA"/>
</dbReference>
<dbReference type="KEGG" id="sutt:SUTMEG_14560"/>
<dbReference type="AlphaFoldDB" id="A0A2Z6IAM4"/>
<dbReference type="FunFam" id="3.40.50.10490:FF:000011">
    <property type="entry name" value="Arabinose 5-phosphate isomerase"/>
    <property type="match status" value="1"/>
</dbReference>
<keyword evidence="10" id="KW-0413">Isomerase</keyword>
<dbReference type="EMBL" id="AP018786">
    <property type="protein sequence ID" value="BBF23565.1"/>
    <property type="molecule type" value="Genomic_DNA"/>
</dbReference>
<dbReference type="PIRSF" id="PIRSF004692">
    <property type="entry name" value="KdsD_KpsF"/>
    <property type="match status" value="1"/>
</dbReference>
<evidence type="ECO:0000256" key="7">
    <source>
        <dbReference type="PROSITE-ProRule" id="PRU00703"/>
    </source>
</evidence>
<evidence type="ECO:0000256" key="4">
    <source>
        <dbReference type="PIRNR" id="PIRNR004692"/>
    </source>
</evidence>
<evidence type="ECO:0000256" key="1">
    <source>
        <dbReference type="ARBA" id="ARBA00008165"/>
    </source>
</evidence>
<dbReference type="Gene3D" id="3.10.580.10">
    <property type="entry name" value="CBS-domain"/>
    <property type="match status" value="1"/>
</dbReference>
<dbReference type="Gene3D" id="3.40.50.10490">
    <property type="entry name" value="Glucose-6-phosphate isomerase like protein, domain 1"/>
    <property type="match status" value="1"/>
</dbReference>
<dbReference type="PROSITE" id="PS51464">
    <property type="entry name" value="SIS"/>
    <property type="match status" value="1"/>
</dbReference>
<dbReference type="InterPro" id="IPR046342">
    <property type="entry name" value="CBS_dom_sf"/>
</dbReference>
<keyword evidence="2" id="KW-0677">Repeat</keyword>
<dbReference type="PANTHER" id="PTHR42745:SF1">
    <property type="entry name" value="ARABINOSE 5-PHOSPHATE ISOMERASE KDSD"/>
    <property type="match status" value="1"/>
</dbReference>
<feature type="site" description="Catalytically relevant" evidence="6">
    <location>
        <position position="54"/>
    </location>
</feature>
<dbReference type="NCBIfam" id="TIGR00393">
    <property type="entry name" value="kpsF"/>
    <property type="match status" value="1"/>
</dbReference>
<dbReference type="CDD" id="cd04604">
    <property type="entry name" value="CBS_pair_SIS_assoc"/>
    <property type="match status" value="1"/>
</dbReference>
<keyword evidence="5" id="KW-0479">Metal-binding</keyword>
<name>A0A2Z6IAM4_9BURK</name>
<dbReference type="CDD" id="cd05014">
    <property type="entry name" value="SIS_Kpsf"/>
    <property type="match status" value="1"/>
</dbReference>
<dbReference type="OrthoDB" id="9762536at2"/>
<feature type="domain" description="CBS" evidence="8">
    <location>
        <begin position="271"/>
        <end position="323"/>
    </location>
</feature>
<feature type="domain" description="CBS" evidence="8">
    <location>
        <begin position="205"/>
        <end position="262"/>
    </location>
</feature>
<keyword evidence="11" id="KW-1185">Reference proteome</keyword>
<evidence type="ECO:0000313" key="10">
    <source>
        <dbReference type="EMBL" id="BBF23565.1"/>
    </source>
</evidence>
<dbReference type="PANTHER" id="PTHR42745">
    <property type="match status" value="1"/>
</dbReference>
<dbReference type="InterPro" id="IPR004800">
    <property type="entry name" value="KdsD/KpsF-type"/>
</dbReference>
<dbReference type="GO" id="GO:0046872">
    <property type="term" value="F:metal ion binding"/>
    <property type="evidence" value="ECO:0007669"/>
    <property type="project" value="UniProtKB-KW"/>
</dbReference>
<dbReference type="InterPro" id="IPR035474">
    <property type="entry name" value="SIS_Kpsf"/>
</dbReference>
<dbReference type="Proteomes" id="UP000271003">
    <property type="component" value="Chromosome"/>
</dbReference>
<feature type="site" description="Catalytically relevant" evidence="6">
    <location>
        <position position="188"/>
    </location>
</feature>
<gene>
    <name evidence="10" type="ORF">SUTMEG_14560</name>
</gene>
<accession>A0A2Z6IAM4</accession>
<feature type="site" description="Catalytically relevant" evidence="6">
    <location>
        <position position="147"/>
    </location>
</feature>
<dbReference type="PROSITE" id="PS51371">
    <property type="entry name" value="CBS"/>
    <property type="match status" value="2"/>
</dbReference>
<dbReference type="InterPro" id="IPR050986">
    <property type="entry name" value="GutQ/KpsF_isomerases"/>
</dbReference>
<evidence type="ECO:0000313" key="11">
    <source>
        <dbReference type="Proteomes" id="UP000271003"/>
    </source>
</evidence>
<comment type="similarity">
    <text evidence="1 4">Belongs to the SIS family. GutQ/KpsF subfamily.</text>
</comment>
<feature type="binding site" evidence="5">
    <location>
        <position position="77"/>
    </location>
    <ligand>
        <name>Zn(2+)</name>
        <dbReference type="ChEBI" id="CHEBI:29105"/>
    </ligand>
</feature>
<evidence type="ECO:0000259" key="8">
    <source>
        <dbReference type="PROSITE" id="PS51371"/>
    </source>
</evidence>
<protein>
    <submittedName>
        <fullName evidence="10">Arabinose-5-phosphate isomerase</fullName>
    </submittedName>
</protein>
<feature type="domain" description="SIS" evidence="9">
    <location>
        <begin position="36"/>
        <end position="179"/>
    </location>
</feature>
<evidence type="ECO:0000256" key="6">
    <source>
        <dbReference type="PIRSR" id="PIRSR004692-3"/>
    </source>
</evidence>
<proteinExistence type="inferred from homology"/>
<keyword evidence="5" id="KW-0862">Zinc</keyword>
<evidence type="ECO:0000256" key="5">
    <source>
        <dbReference type="PIRSR" id="PIRSR004692-2"/>
    </source>
</evidence>